<dbReference type="Gene3D" id="1.10.540.10">
    <property type="entry name" value="Acyl-CoA dehydrogenase/oxidase, N-terminal domain"/>
    <property type="match status" value="1"/>
</dbReference>
<dbReference type="InterPro" id="IPR006091">
    <property type="entry name" value="Acyl-CoA_Oxase/DH_mid-dom"/>
</dbReference>
<gene>
    <name evidence="10" type="ORF">H8E19_14585</name>
</gene>
<name>A0A8J6T8N1_9DELT</name>
<dbReference type="InterPro" id="IPR037069">
    <property type="entry name" value="AcylCoA_DH/ox_N_sf"/>
</dbReference>
<feature type="domain" description="Acyl-CoA oxidase/dehydrogenase middle" evidence="8">
    <location>
        <begin position="121"/>
        <end position="215"/>
    </location>
</feature>
<dbReference type="GO" id="GO:0005737">
    <property type="term" value="C:cytoplasm"/>
    <property type="evidence" value="ECO:0007669"/>
    <property type="project" value="TreeGrafter"/>
</dbReference>
<dbReference type="InterPro" id="IPR006089">
    <property type="entry name" value="Acyl-CoA_DH_CS"/>
</dbReference>
<dbReference type="GO" id="GO:0003995">
    <property type="term" value="F:acyl-CoA dehydrogenase activity"/>
    <property type="evidence" value="ECO:0007669"/>
    <property type="project" value="InterPro"/>
</dbReference>
<dbReference type="Gene3D" id="1.20.140.10">
    <property type="entry name" value="Butyryl-CoA Dehydrogenase, subunit A, domain 3"/>
    <property type="match status" value="1"/>
</dbReference>
<dbReference type="Pfam" id="PF02770">
    <property type="entry name" value="Acyl-CoA_dh_M"/>
    <property type="match status" value="1"/>
</dbReference>
<proteinExistence type="inferred from homology"/>
<feature type="domain" description="Acyl-CoA dehydrogenase/oxidase C-terminal" evidence="7">
    <location>
        <begin position="228"/>
        <end position="374"/>
    </location>
</feature>
<dbReference type="InterPro" id="IPR046373">
    <property type="entry name" value="Acyl-CoA_Oxase/DH_mid-dom_sf"/>
</dbReference>
<evidence type="ECO:0000313" key="10">
    <source>
        <dbReference type="EMBL" id="MBC8178629.1"/>
    </source>
</evidence>
<protein>
    <submittedName>
        <fullName evidence="10">Acyl-CoA dehydrogenase family protein</fullName>
    </submittedName>
</protein>
<evidence type="ECO:0000256" key="3">
    <source>
        <dbReference type="ARBA" id="ARBA00022630"/>
    </source>
</evidence>
<accession>A0A8J6T8N1</accession>
<reference evidence="10 11" key="1">
    <citation type="submission" date="2020-08" db="EMBL/GenBank/DDBJ databases">
        <title>Bridging the membrane lipid divide: bacteria of the FCB group superphylum have the potential to synthesize archaeal ether lipids.</title>
        <authorList>
            <person name="Villanueva L."/>
            <person name="Von Meijenfeldt F.A.B."/>
            <person name="Westbye A.B."/>
            <person name="Yadav S."/>
            <person name="Hopmans E.C."/>
            <person name="Dutilh B.E."/>
            <person name="Sinninghe Damste J.S."/>
        </authorList>
    </citation>
    <scope>NUCLEOTIDE SEQUENCE [LARGE SCALE GENOMIC DNA]</scope>
    <source>
        <strain evidence="10">NIOZ-UU27</strain>
    </source>
</reference>
<dbReference type="InterPro" id="IPR050741">
    <property type="entry name" value="Acyl-CoA_dehydrogenase"/>
</dbReference>
<evidence type="ECO:0000313" key="11">
    <source>
        <dbReference type="Proteomes" id="UP000650524"/>
    </source>
</evidence>
<dbReference type="Pfam" id="PF00441">
    <property type="entry name" value="Acyl-CoA_dh_1"/>
    <property type="match status" value="1"/>
</dbReference>
<keyword evidence="4 6" id="KW-0274">FAD</keyword>
<dbReference type="PANTHER" id="PTHR48083:SF6">
    <property type="entry name" value="ACYL-COA DEHYDROGENASE 6"/>
    <property type="match status" value="1"/>
</dbReference>
<dbReference type="AlphaFoldDB" id="A0A8J6T8N1"/>
<evidence type="ECO:0000256" key="1">
    <source>
        <dbReference type="ARBA" id="ARBA00001974"/>
    </source>
</evidence>
<evidence type="ECO:0000256" key="4">
    <source>
        <dbReference type="ARBA" id="ARBA00022827"/>
    </source>
</evidence>
<organism evidence="10 11">
    <name type="scientific">Candidatus Desulfacyla euxinica</name>
    <dbReference type="NCBI Taxonomy" id="2841693"/>
    <lineage>
        <taxon>Bacteria</taxon>
        <taxon>Deltaproteobacteria</taxon>
        <taxon>Candidatus Desulfacyla</taxon>
    </lineage>
</organism>
<dbReference type="InterPro" id="IPR009100">
    <property type="entry name" value="AcylCoA_DH/oxidase_NM_dom_sf"/>
</dbReference>
<dbReference type="PROSITE" id="PS00072">
    <property type="entry name" value="ACYL_COA_DH_1"/>
    <property type="match status" value="1"/>
</dbReference>
<dbReference type="InterPro" id="IPR013786">
    <property type="entry name" value="AcylCoA_DH/ox_N"/>
</dbReference>
<dbReference type="PROSITE" id="PS00073">
    <property type="entry name" value="ACYL_COA_DH_2"/>
    <property type="match status" value="1"/>
</dbReference>
<evidence type="ECO:0000256" key="6">
    <source>
        <dbReference type="RuleBase" id="RU362125"/>
    </source>
</evidence>
<comment type="caution">
    <text evidence="10">The sequence shown here is derived from an EMBL/GenBank/DDBJ whole genome shotgun (WGS) entry which is preliminary data.</text>
</comment>
<dbReference type="InterPro" id="IPR036250">
    <property type="entry name" value="AcylCo_DH-like_C"/>
</dbReference>
<comment type="similarity">
    <text evidence="2 6">Belongs to the acyl-CoA dehydrogenase family.</text>
</comment>
<dbReference type="Gene3D" id="2.40.110.10">
    <property type="entry name" value="Butyryl-CoA Dehydrogenase, subunit A, domain 2"/>
    <property type="match status" value="1"/>
</dbReference>
<keyword evidence="5 6" id="KW-0560">Oxidoreductase</keyword>
<evidence type="ECO:0000259" key="7">
    <source>
        <dbReference type="Pfam" id="PF00441"/>
    </source>
</evidence>
<dbReference type="InterPro" id="IPR009075">
    <property type="entry name" value="AcylCo_DH/oxidase_C"/>
</dbReference>
<keyword evidence="3 6" id="KW-0285">Flavoprotein</keyword>
<evidence type="ECO:0000256" key="2">
    <source>
        <dbReference type="ARBA" id="ARBA00009347"/>
    </source>
</evidence>
<dbReference type="SUPFAM" id="SSF56645">
    <property type="entry name" value="Acyl-CoA dehydrogenase NM domain-like"/>
    <property type="match status" value="1"/>
</dbReference>
<feature type="domain" description="Acyl-CoA dehydrogenase/oxidase N-terminal" evidence="9">
    <location>
        <begin position="4"/>
        <end position="117"/>
    </location>
</feature>
<evidence type="ECO:0000259" key="9">
    <source>
        <dbReference type="Pfam" id="PF02771"/>
    </source>
</evidence>
<evidence type="ECO:0000256" key="5">
    <source>
        <dbReference type="ARBA" id="ARBA00023002"/>
    </source>
</evidence>
<evidence type="ECO:0000259" key="8">
    <source>
        <dbReference type="Pfam" id="PF02770"/>
    </source>
</evidence>
<dbReference type="Proteomes" id="UP000650524">
    <property type="component" value="Unassembled WGS sequence"/>
</dbReference>
<dbReference type="SUPFAM" id="SSF47203">
    <property type="entry name" value="Acyl-CoA dehydrogenase C-terminal domain-like"/>
    <property type="match status" value="1"/>
</dbReference>
<dbReference type="GO" id="GO:0050660">
    <property type="term" value="F:flavin adenine dinucleotide binding"/>
    <property type="evidence" value="ECO:0007669"/>
    <property type="project" value="InterPro"/>
</dbReference>
<dbReference type="FunFam" id="2.40.110.10:FF:000009">
    <property type="entry name" value="Acyl-CoA dehydrogenase"/>
    <property type="match status" value="1"/>
</dbReference>
<comment type="cofactor">
    <cofactor evidence="1 6">
        <name>FAD</name>
        <dbReference type="ChEBI" id="CHEBI:57692"/>
    </cofactor>
</comment>
<dbReference type="PANTHER" id="PTHR48083">
    <property type="entry name" value="MEDIUM-CHAIN SPECIFIC ACYL-COA DEHYDROGENASE, MITOCHONDRIAL-RELATED"/>
    <property type="match status" value="1"/>
</dbReference>
<dbReference type="EMBL" id="JACNJD010000295">
    <property type="protein sequence ID" value="MBC8178629.1"/>
    <property type="molecule type" value="Genomic_DNA"/>
</dbReference>
<sequence length="378" mass="42317">MYFNEEHNALRDMVKKFVNKEINPHVDEWEEDVVPLHELFKKMGDLGLLGITYDEKYGGQGLDYWFDLVFLEELGHSNAGGVPMAIGVHTHMATPSIHEQGTEYLKETYLRPSIAGDIVSAIGVTEPDAGSDVAGLKTKAVRDGDSYVINGSKLFITNGCQADYVTLLARTDDKPGFHSFGLFVVPTDLPGFVVSKKLDKLGMRCSDTAELFFDDLRIPAENLIGEEGEGFILQMKQFQHERFFALPGTYIKARDNIDMTINYISQRKVFGKPLIKNQVLRHRLVDWIADIECLKHLTYHIVRMKMEGLDATREISIGKLLAGKLSFEVSNGCLQMFGGMGYMNESLISRSFRDSRLLSIGGGADEVMSEVIARLEGF</sequence>
<dbReference type="GO" id="GO:0033539">
    <property type="term" value="P:fatty acid beta-oxidation using acyl-CoA dehydrogenase"/>
    <property type="evidence" value="ECO:0007669"/>
    <property type="project" value="TreeGrafter"/>
</dbReference>
<dbReference type="Pfam" id="PF02771">
    <property type="entry name" value="Acyl-CoA_dh_N"/>
    <property type="match status" value="1"/>
</dbReference>